<dbReference type="AlphaFoldDB" id="A0A5R9GHZ1"/>
<dbReference type="InterPro" id="IPR016181">
    <property type="entry name" value="Acyl_CoA_acyltransferase"/>
</dbReference>
<dbReference type="InterPro" id="IPR053144">
    <property type="entry name" value="Acetyltransferase_Butenolide"/>
</dbReference>
<dbReference type="PANTHER" id="PTHR43233:SF1">
    <property type="entry name" value="FAMILY N-ACETYLTRANSFERASE, PUTATIVE (AFU_ORTHOLOGUE AFUA_6G03350)-RELATED"/>
    <property type="match status" value="1"/>
</dbReference>
<reference evidence="2 3" key="1">
    <citation type="submission" date="2019-05" db="EMBL/GenBank/DDBJ databases">
        <authorList>
            <person name="Narsing Rao M.P."/>
            <person name="Li W.J."/>
        </authorList>
    </citation>
    <scope>NUCLEOTIDE SEQUENCE [LARGE SCALE GENOMIC DNA]</scope>
    <source>
        <strain evidence="2 3">SYSU_K30003</strain>
    </source>
</reference>
<proteinExistence type="predicted"/>
<dbReference type="PANTHER" id="PTHR43233">
    <property type="entry name" value="FAMILY N-ACETYLTRANSFERASE, PUTATIVE (AFU_ORTHOLOGUE AFUA_6G03350)-RELATED"/>
    <property type="match status" value="1"/>
</dbReference>
<sequence>MEWTWGDLRITDETELVDLDKVYAMLAASYWAADRDRSTVEASVRGSLCLSAFVGELQVGFLRAVTDRATFAWICDVVVDEAHRGGGIGKRLMETALSHPAIRDTNMGLATRDAHGLYERFGFVRREAMARTKNQTAPIGRSGL</sequence>
<evidence type="ECO:0000259" key="1">
    <source>
        <dbReference type="PROSITE" id="PS51186"/>
    </source>
</evidence>
<keyword evidence="2" id="KW-0808">Transferase</keyword>
<dbReference type="SUPFAM" id="SSF55729">
    <property type="entry name" value="Acyl-CoA N-acyltransferases (Nat)"/>
    <property type="match status" value="1"/>
</dbReference>
<dbReference type="CDD" id="cd04301">
    <property type="entry name" value="NAT_SF"/>
    <property type="match status" value="1"/>
</dbReference>
<dbReference type="Proteomes" id="UP000309676">
    <property type="component" value="Unassembled WGS sequence"/>
</dbReference>
<organism evidence="2 3">
    <name type="scientific">Paenibacillus antri</name>
    <dbReference type="NCBI Taxonomy" id="2582848"/>
    <lineage>
        <taxon>Bacteria</taxon>
        <taxon>Bacillati</taxon>
        <taxon>Bacillota</taxon>
        <taxon>Bacilli</taxon>
        <taxon>Bacillales</taxon>
        <taxon>Paenibacillaceae</taxon>
        <taxon>Paenibacillus</taxon>
    </lineage>
</organism>
<dbReference type="PROSITE" id="PS51186">
    <property type="entry name" value="GNAT"/>
    <property type="match status" value="1"/>
</dbReference>
<dbReference type="OrthoDB" id="3216107at2"/>
<accession>A0A5R9GHZ1</accession>
<dbReference type="RefSeq" id="WP_138193275.1">
    <property type="nucleotide sequence ID" value="NZ_VCIW01000003.1"/>
</dbReference>
<evidence type="ECO:0000313" key="2">
    <source>
        <dbReference type="EMBL" id="TLS53034.1"/>
    </source>
</evidence>
<dbReference type="Pfam" id="PF13508">
    <property type="entry name" value="Acetyltransf_7"/>
    <property type="match status" value="1"/>
</dbReference>
<dbReference type="GO" id="GO:0016747">
    <property type="term" value="F:acyltransferase activity, transferring groups other than amino-acyl groups"/>
    <property type="evidence" value="ECO:0007669"/>
    <property type="project" value="InterPro"/>
</dbReference>
<protein>
    <submittedName>
        <fullName evidence="2">GNAT family N-acetyltransferase</fullName>
    </submittedName>
</protein>
<evidence type="ECO:0000313" key="3">
    <source>
        <dbReference type="Proteomes" id="UP000309676"/>
    </source>
</evidence>
<dbReference type="Gene3D" id="3.40.630.30">
    <property type="match status" value="1"/>
</dbReference>
<dbReference type="InterPro" id="IPR000182">
    <property type="entry name" value="GNAT_dom"/>
</dbReference>
<feature type="domain" description="N-acetyltransferase" evidence="1">
    <location>
        <begin position="8"/>
        <end position="144"/>
    </location>
</feature>
<keyword evidence="3" id="KW-1185">Reference proteome</keyword>
<gene>
    <name evidence="2" type="ORF">FE782_06615</name>
</gene>
<comment type="caution">
    <text evidence="2">The sequence shown here is derived from an EMBL/GenBank/DDBJ whole genome shotgun (WGS) entry which is preliminary data.</text>
</comment>
<dbReference type="EMBL" id="VCIW01000003">
    <property type="protein sequence ID" value="TLS53034.1"/>
    <property type="molecule type" value="Genomic_DNA"/>
</dbReference>
<name>A0A5R9GHZ1_9BACL</name>